<feature type="transmembrane region" description="Helical" evidence="1">
    <location>
        <begin position="9"/>
        <end position="32"/>
    </location>
</feature>
<dbReference type="OrthoDB" id="2992074at2759"/>
<keyword evidence="1" id="KW-0812">Transmembrane</keyword>
<dbReference type="Proteomes" id="UP000813824">
    <property type="component" value="Unassembled WGS sequence"/>
</dbReference>
<feature type="transmembrane region" description="Helical" evidence="1">
    <location>
        <begin position="44"/>
        <end position="66"/>
    </location>
</feature>
<keyword evidence="1" id="KW-0472">Membrane</keyword>
<feature type="transmembrane region" description="Helical" evidence="1">
    <location>
        <begin position="86"/>
        <end position="104"/>
    </location>
</feature>
<organism evidence="2 3">
    <name type="scientific">Cristinia sonorae</name>
    <dbReference type="NCBI Taxonomy" id="1940300"/>
    <lineage>
        <taxon>Eukaryota</taxon>
        <taxon>Fungi</taxon>
        <taxon>Dikarya</taxon>
        <taxon>Basidiomycota</taxon>
        <taxon>Agaricomycotina</taxon>
        <taxon>Agaricomycetes</taxon>
        <taxon>Agaricomycetidae</taxon>
        <taxon>Agaricales</taxon>
        <taxon>Pleurotineae</taxon>
        <taxon>Stephanosporaceae</taxon>
        <taxon>Cristinia</taxon>
    </lineage>
</organism>
<evidence type="ECO:0000256" key="1">
    <source>
        <dbReference type="SAM" id="Phobius"/>
    </source>
</evidence>
<gene>
    <name evidence="2" type="ORF">BXZ70DRAFT_374429</name>
</gene>
<evidence type="ECO:0000313" key="3">
    <source>
        <dbReference type="Proteomes" id="UP000813824"/>
    </source>
</evidence>
<evidence type="ECO:0000313" key="2">
    <source>
        <dbReference type="EMBL" id="KAH8093971.1"/>
    </source>
</evidence>
<dbReference type="AlphaFoldDB" id="A0A8K0ULC7"/>
<sequence>MQPTKATRYALYSVILCLTIPEIVFSFVVLFGQGYEYSDRYLTISGGVASAISLLKLVWACLLLAFNDKPRFKIFFTRAPYHFYSLLVVAILGIVVPSPFYTRIHGACDTGFPIGWNDNYCLDFSLAIAFPFVISVLSVVTAVLIYLGFSKLSVPLHGNIVKLDESRSIPLKENPSRVSV</sequence>
<comment type="caution">
    <text evidence="2">The sequence shown here is derived from an EMBL/GenBank/DDBJ whole genome shotgun (WGS) entry which is preliminary data.</text>
</comment>
<keyword evidence="1" id="KW-1133">Transmembrane helix</keyword>
<feature type="transmembrane region" description="Helical" evidence="1">
    <location>
        <begin position="124"/>
        <end position="149"/>
    </location>
</feature>
<protein>
    <submittedName>
        <fullName evidence="2">Uncharacterized protein</fullName>
    </submittedName>
</protein>
<reference evidence="2" key="1">
    <citation type="journal article" date="2021" name="New Phytol.">
        <title>Evolutionary innovations through gain and loss of genes in the ectomycorrhizal Boletales.</title>
        <authorList>
            <person name="Wu G."/>
            <person name="Miyauchi S."/>
            <person name="Morin E."/>
            <person name="Kuo A."/>
            <person name="Drula E."/>
            <person name="Varga T."/>
            <person name="Kohler A."/>
            <person name="Feng B."/>
            <person name="Cao Y."/>
            <person name="Lipzen A."/>
            <person name="Daum C."/>
            <person name="Hundley H."/>
            <person name="Pangilinan J."/>
            <person name="Johnson J."/>
            <person name="Barry K."/>
            <person name="LaButti K."/>
            <person name="Ng V."/>
            <person name="Ahrendt S."/>
            <person name="Min B."/>
            <person name="Choi I.G."/>
            <person name="Park H."/>
            <person name="Plett J.M."/>
            <person name="Magnuson J."/>
            <person name="Spatafora J.W."/>
            <person name="Nagy L.G."/>
            <person name="Henrissat B."/>
            <person name="Grigoriev I.V."/>
            <person name="Yang Z.L."/>
            <person name="Xu J."/>
            <person name="Martin F.M."/>
        </authorList>
    </citation>
    <scope>NUCLEOTIDE SEQUENCE</scope>
    <source>
        <strain evidence="2">KKN 215</strain>
    </source>
</reference>
<dbReference type="EMBL" id="JAEVFJ010000027">
    <property type="protein sequence ID" value="KAH8093971.1"/>
    <property type="molecule type" value="Genomic_DNA"/>
</dbReference>
<keyword evidence="3" id="KW-1185">Reference proteome</keyword>
<accession>A0A8K0ULC7</accession>
<name>A0A8K0ULC7_9AGAR</name>
<proteinExistence type="predicted"/>